<organism evidence="20 22">
    <name type="scientific">Rotaria socialis</name>
    <dbReference type="NCBI Taxonomy" id="392032"/>
    <lineage>
        <taxon>Eukaryota</taxon>
        <taxon>Metazoa</taxon>
        <taxon>Spiralia</taxon>
        <taxon>Gnathifera</taxon>
        <taxon>Rotifera</taxon>
        <taxon>Eurotatoria</taxon>
        <taxon>Bdelloidea</taxon>
        <taxon>Philodinida</taxon>
        <taxon>Philodinidae</taxon>
        <taxon>Rotaria</taxon>
    </lineage>
</organism>
<dbReference type="Proteomes" id="UP000663825">
    <property type="component" value="Unassembled WGS sequence"/>
</dbReference>
<dbReference type="GO" id="GO:0005737">
    <property type="term" value="C:cytoplasm"/>
    <property type="evidence" value="ECO:0007669"/>
    <property type="project" value="UniProtKB-SubCell"/>
</dbReference>
<dbReference type="SMART" id="SM00220">
    <property type="entry name" value="S_TKc"/>
    <property type="match status" value="1"/>
</dbReference>
<evidence type="ECO:0000256" key="6">
    <source>
        <dbReference type="ARBA" id="ARBA00022741"/>
    </source>
</evidence>
<gene>
    <name evidence="19" type="ORF">HFQ381_LOCUS8707</name>
    <name evidence="21" type="ORF">QYT958_LOCUS18422</name>
    <name evidence="18" type="ORF">TIS948_LOCUS15031</name>
    <name evidence="20" type="ORF">TOA249_LOCUS8259</name>
</gene>
<evidence type="ECO:0000256" key="11">
    <source>
        <dbReference type="ARBA" id="ARBA00041268"/>
    </source>
</evidence>
<dbReference type="Gene3D" id="1.10.510.10">
    <property type="entry name" value="Transferase(Phosphotransferase) domain 1"/>
    <property type="match status" value="1"/>
</dbReference>
<dbReference type="PROSITE" id="PS00107">
    <property type="entry name" value="PROTEIN_KINASE_ATP"/>
    <property type="match status" value="1"/>
</dbReference>
<dbReference type="PROSITE" id="PS00108">
    <property type="entry name" value="PROTEIN_KINASE_ST"/>
    <property type="match status" value="1"/>
</dbReference>
<evidence type="ECO:0000256" key="2">
    <source>
        <dbReference type="ARBA" id="ARBA00013203"/>
    </source>
</evidence>
<evidence type="ECO:0000256" key="4">
    <source>
        <dbReference type="ARBA" id="ARBA00022527"/>
    </source>
</evidence>
<evidence type="ECO:0000256" key="8">
    <source>
        <dbReference type="ARBA" id="ARBA00022840"/>
    </source>
</evidence>
<keyword evidence="8 16" id="KW-0067">ATP-binding</keyword>
<name>A0A821A1S4_9BILA</name>
<dbReference type="Pfam" id="PF00069">
    <property type="entry name" value="Pkinase"/>
    <property type="match status" value="1"/>
</dbReference>
<dbReference type="GO" id="GO:0045743">
    <property type="term" value="P:positive regulation of fibroblast growth factor receptor signaling pathway"/>
    <property type="evidence" value="ECO:0007669"/>
    <property type="project" value="TreeGrafter"/>
</dbReference>
<feature type="binding site" evidence="16">
    <location>
        <position position="699"/>
    </location>
    <ligand>
        <name>ATP</name>
        <dbReference type="ChEBI" id="CHEBI:30616"/>
    </ligand>
</feature>
<dbReference type="InterPro" id="IPR011009">
    <property type="entry name" value="Kinase-like_dom_sf"/>
</dbReference>
<dbReference type="Proteomes" id="UP000663851">
    <property type="component" value="Unassembled WGS sequence"/>
</dbReference>
<evidence type="ECO:0000259" key="17">
    <source>
        <dbReference type="PROSITE" id="PS50011"/>
    </source>
</evidence>
<evidence type="ECO:0000256" key="7">
    <source>
        <dbReference type="ARBA" id="ARBA00022777"/>
    </source>
</evidence>
<evidence type="ECO:0000256" key="9">
    <source>
        <dbReference type="ARBA" id="ARBA00023137"/>
    </source>
</evidence>
<evidence type="ECO:0000313" key="18">
    <source>
        <dbReference type="EMBL" id="CAF3247953.1"/>
    </source>
</evidence>
<dbReference type="PANTHER" id="PTHR46392">
    <property type="entry name" value="DUAL SERINE/THREONINE AND TYROSINE PROTEIN KINASE"/>
    <property type="match status" value="1"/>
</dbReference>
<dbReference type="EMBL" id="CAJOBR010002909">
    <property type="protein sequence ID" value="CAF4711993.1"/>
    <property type="molecule type" value="Genomic_DNA"/>
</dbReference>
<protein>
    <recommendedName>
        <fullName evidence="10">Dual serine/threonine and tyrosine protein kinase</fullName>
        <ecNumber evidence="2">2.7.12.1</ecNumber>
    </recommendedName>
    <alternativeName>
        <fullName evidence="12">Dusty protein kinase</fullName>
    </alternativeName>
    <alternativeName>
        <fullName evidence="11">Receptor-interacting serine/threonine-protein kinase 5</fullName>
    </alternativeName>
</protein>
<evidence type="ECO:0000256" key="5">
    <source>
        <dbReference type="ARBA" id="ARBA00022679"/>
    </source>
</evidence>
<comment type="catalytic activity">
    <reaction evidence="15">
        <text>L-tyrosyl-[protein] + ATP = O-phospho-L-tyrosyl-[protein] + ADP + H(+)</text>
        <dbReference type="Rhea" id="RHEA:10596"/>
        <dbReference type="Rhea" id="RHEA-COMP:10136"/>
        <dbReference type="Rhea" id="RHEA-COMP:20101"/>
        <dbReference type="ChEBI" id="CHEBI:15378"/>
        <dbReference type="ChEBI" id="CHEBI:30616"/>
        <dbReference type="ChEBI" id="CHEBI:46858"/>
        <dbReference type="ChEBI" id="CHEBI:61978"/>
        <dbReference type="ChEBI" id="CHEBI:456216"/>
        <dbReference type="EC" id="2.7.12.1"/>
    </reaction>
</comment>
<dbReference type="GO" id="GO:0004712">
    <property type="term" value="F:protein serine/threonine/tyrosine kinase activity"/>
    <property type="evidence" value="ECO:0007669"/>
    <property type="project" value="UniProtKB-EC"/>
</dbReference>
<evidence type="ECO:0000313" key="22">
    <source>
        <dbReference type="Proteomes" id="UP000663838"/>
    </source>
</evidence>
<keyword evidence="6 16" id="KW-0547">Nucleotide-binding</keyword>
<comment type="catalytic activity">
    <reaction evidence="14">
        <text>L-threonyl-[protein] + ATP = O-phospho-L-threonyl-[protein] + ADP + H(+)</text>
        <dbReference type="Rhea" id="RHEA:46608"/>
        <dbReference type="Rhea" id="RHEA-COMP:11060"/>
        <dbReference type="Rhea" id="RHEA-COMP:11605"/>
        <dbReference type="ChEBI" id="CHEBI:15378"/>
        <dbReference type="ChEBI" id="CHEBI:30013"/>
        <dbReference type="ChEBI" id="CHEBI:30616"/>
        <dbReference type="ChEBI" id="CHEBI:61977"/>
        <dbReference type="ChEBI" id="CHEBI:456216"/>
        <dbReference type="EC" id="2.7.12.1"/>
    </reaction>
</comment>
<keyword evidence="4" id="KW-0723">Serine/threonine-protein kinase</keyword>
<accession>A0A821A1S4</accession>
<comment type="catalytic activity">
    <reaction evidence="13">
        <text>L-seryl-[protein] + ATP = O-phospho-L-seryl-[protein] + ADP + H(+)</text>
        <dbReference type="Rhea" id="RHEA:17989"/>
        <dbReference type="Rhea" id="RHEA-COMP:9863"/>
        <dbReference type="Rhea" id="RHEA-COMP:11604"/>
        <dbReference type="ChEBI" id="CHEBI:15378"/>
        <dbReference type="ChEBI" id="CHEBI:29999"/>
        <dbReference type="ChEBI" id="CHEBI:30616"/>
        <dbReference type="ChEBI" id="CHEBI:83421"/>
        <dbReference type="ChEBI" id="CHEBI:456216"/>
        <dbReference type="EC" id="2.7.12.1"/>
    </reaction>
</comment>
<dbReference type="GO" id="GO:0043066">
    <property type="term" value="P:negative regulation of apoptotic process"/>
    <property type="evidence" value="ECO:0007669"/>
    <property type="project" value="TreeGrafter"/>
</dbReference>
<evidence type="ECO:0000313" key="20">
    <source>
        <dbReference type="EMBL" id="CAF4565888.1"/>
    </source>
</evidence>
<sequence length="935" mass="107300">MTTKSRPITLKSNAGKLSPSLSVNNTSLPAHSSTLSQQFADIIRRYKYHLQHIQRLLKETDKSYDEINETRVLTSGTTEFSLPKQENKFLLDKISTMQISKSDREYLDALKTRPLALIICSQTYSGKSRFVNELLNETLLPESPHINKNDVVRMVRIKNHATQGASLNIAGSFEWIDADIMYKPVSWTSVPREDLVVNGANNCRSLMDTDNVTDDFEQQETATLEIRKPLDLLNDDLQIVVTPSNQKLNMKQIYTQITENIVPIFIYIIDQEILSANDIDELRFFRSIVPNEPILFIRIDQSDNASSTSETPCVQTFRQLCDLGFLSFLSTETTDNTSDTTPLFQSDMIDNGLINFTHFLNYILKHIDRLMIRAVSILQRSHEICLDLFNDSAFDMARDILVTPKRLSYAREKEKNLYESLVALTNSKQNEIQKLILQAVDEMHEVLTDEACSLEIPGIELTDQLTVKHARDLKKCTSVIQEQILVRLNEIIANKLLDSINVLHDNYVGTLTRCLISLESSRDDDEAELSASKALQEILHSAYEVNLSLPTNSNLFQILIDRMKELFRTFSWHNFPRIDPEFKRSVALNMLNSLSEAKLAKSVCSQLNDRIRMSHDNFETLLKQLDHRHTDRLKSTEDKQQRVRKDCTPRIARLLLESTSLKDLIQYGLPKQGREIGRGQYGVVYDCKNWANHQSCVLKSVVPPDDRHWNDLALEFHYLRRIPEHPRIVQLIGSVIDYSDSDQTPVLLIMERLKRDLYGALKSRLEFSIRMHIALDVVEGLRYLHGLGLVHRDIKLKNVLLDEANRARITDLGFCKPEVMMSGSLVGTPIHMAPELFTSKYDHTVDVYAFGILFWYICSNGVKLPTNFDVCSSKDILWSAVKKGVRPERLMDFSDECWEIMTKCWDTEPSRRPYLGEVQENIEQILNTTRTTTTA</sequence>
<evidence type="ECO:0000256" key="16">
    <source>
        <dbReference type="PROSITE-ProRule" id="PRU10141"/>
    </source>
</evidence>
<feature type="domain" description="Protein kinase" evidence="17">
    <location>
        <begin position="670"/>
        <end position="926"/>
    </location>
</feature>
<evidence type="ECO:0000256" key="14">
    <source>
        <dbReference type="ARBA" id="ARBA00049308"/>
    </source>
</evidence>
<evidence type="ECO:0000256" key="10">
    <source>
        <dbReference type="ARBA" id="ARBA00040421"/>
    </source>
</evidence>
<evidence type="ECO:0000256" key="15">
    <source>
        <dbReference type="ARBA" id="ARBA00051680"/>
    </source>
</evidence>
<dbReference type="GO" id="GO:0004674">
    <property type="term" value="F:protein serine/threonine kinase activity"/>
    <property type="evidence" value="ECO:0007669"/>
    <property type="project" value="UniProtKB-KW"/>
</dbReference>
<keyword evidence="9" id="KW-0829">Tyrosine-protein kinase</keyword>
<dbReference type="SUPFAM" id="SSF56112">
    <property type="entry name" value="Protein kinase-like (PK-like)"/>
    <property type="match status" value="1"/>
</dbReference>
<dbReference type="Proteomes" id="UP000663838">
    <property type="component" value="Unassembled WGS sequence"/>
</dbReference>
<dbReference type="EMBL" id="CAJOBO010000441">
    <property type="protein sequence ID" value="CAF4222242.1"/>
    <property type="molecule type" value="Genomic_DNA"/>
</dbReference>
<dbReference type="InterPro" id="IPR017441">
    <property type="entry name" value="Protein_kinase_ATP_BS"/>
</dbReference>
<dbReference type="GO" id="GO:0004713">
    <property type="term" value="F:protein tyrosine kinase activity"/>
    <property type="evidence" value="ECO:0007669"/>
    <property type="project" value="UniProtKB-KW"/>
</dbReference>
<reference evidence="20" key="1">
    <citation type="submission" date="2021-02" db="EMBL/GenBank/DDBJ databases">
        <authorList>
            <person name="Nowell W R."/>
        </authorList>
    </citation>
    <scope>NUCLEOTIDE SEQUENCE</scope>
</reference>
<evidence type="ECO:0000256" key="12">
    <source>
        <dbReference type="ARBA" id="ARBA00042638"/>
    </source>
</evidence>
<dbReference type="GO" id="GO:0070374">
    <property type="term" value="P:positive regulation of ERK1 and ERK2 cascade"/>
    <property type="evidence" value="ECO:0007669"/>
    <property type="project" value="TreeGrafter"/>
</dbReference>
<dbReference type="EMBL" id="CAJOBS010000389">
    <property type="protein sequence ID" value="CAF4565888.1"/>
    <property type="molecule type" value="Genomic_DNA"/>
</dbReference>
<dbReference type="GO" id="GO:0005524">
    <property type="term" value="F:ATP binding"/>
    <property type="evidence" value="ECO:0007669"/>
    <property type="project" value="UniProtKB-UniRule"/>
</dbReference>
<dbReference type="PROSITE" id="PS50011">
    <property type="entry name" value="PROTEIN_KINASE_DOM"/>
    <property type="match status" value="1"/>
</dbReference>
<dbReference type="GO" id="GO:0044344">
    <property type="term" value="P:cellular response to fibroblast growth factor stimulus"/>
    <property type="evidence" value="ECO:0007669"/>
    <property type="project" value="TreeGrafter"/>
</dbReference>
<keyword evidence="5" id="KW-0808">Transferase</keyword>
<keyword evidence="3" id="KW-0963">Cytoplasm</keyword>
<comment type="subcellular location">
    <subcellularLocation>
        <location evidence="1">Cytoplasm</location>
    </subcellularLocation>
</comment>
<dbReference type="InterPro" id="IPR008271">
    <property type="entry name" value="Ser/Thr_kinase_AS"/>
</dbReference>
<dbReference type="InterPro" id="IPR051302">
    <property type="entry name" value="Dual_SerThr-Tyr_Kinase"/>
</dbReference>
<keyword evidence="7" id="KW-0418">Kinase</keyword>
<proteinExistence type="predicted"/>
<evidence type="ECO:0000256" key="13">
    <source>
        <dbReference type="ARBA" id="ARBA00049003"/>
    </source>
</evidence>
<dbReference type="Proteomes" id="UP000663848">
    <property type="component" value="Unassembled WGS sequence"/>
</dbReference>
<dbReference type="AlphaFoldDB" id="A0A821A1S4"/>
<comment type="caution">
    <text evidence="20">The sequence shown here is derived from an EMBL/GenBank/DDBJ whole genome shotgun (WGS) entry which is preliminary data.</text>
</comment>
<dbReference type="PANTHER" id="PTHR46392:SF1">
    <property type="entry name" value="DUAL SERINE_THREONINE AND TYROSINE PROTEIN KINASE"/>
    <property type="match status" value="1"/>
</dbReference>
<dbReference type="OrthoDB" id="122279at2759"/>
<evidence type="ECO:0000313" key="19">
    <source>
        <dbReference type="EMBL" id="CAF4222242.1"/>
    </source>
</evidence>
<dbReference type="EC" id="2.7.12.1" evidence="2"/>
<evidence type="ECO:0000256" key="1">
    <source>
        <dbReference type="ARBA" id="ARBA00004496"/>
    </source>
</evidence>
<evidence type="ECO:0000256" key="3">
    <source>
        <dbReference type="ARBA" id="ARBA00022490"/>
    </source>
</evidence>
<dbReference type="InterPro" id="IPR000719">
    <property type="entry name" value="Prot_kinase_dom"/>
</dbReference>
<dbReference type="EMBL" id="CAJNXB010002434">
    <property type="protein sequence ID" value="CAF3247953.1"/>
    <property type="molecule type" value="Genomic_DNA"/>
</dbReference>
<evidence type="ECO:0000313" key="21">
    <source>
        <dbReference type="EMBL" id="CAF4711993.1"/>
    </source>
</evidence>